<dbReference type="PANTHER" id="PTHR33677">
    <property type="entry name" value="TRANSCRIPTIONAL REPRESSOR FRMR-RELATED"/>
    <property type="match status" value="1"/>
</dbReference>
<dbReference type="OrthoDB" id="9798732at2"/>
<evidence type="ECO:0000313" key="1">
    <source>
        <dbReference type="EMBL" id="MQW40597.1"/>
    </source>
</evidence>
<dbReference type="GO" id="GO:0003677">
    <property type="term" value="F:DNA binding"/>
    <property type="evidence" value="ECO:0007669"/>
    <property type="project" value="InterPro"/>
</dbReference>
<keyword evidence="2" id="KW-1185">Reference proteome</keyword>
<protein>
    <submittedName>
        <fullName evidence="1">Metal-sensing transcriptional repressor</fullName>
    </submittedName>
</protein>
<dbReference type="PANTHER" id="PTHR33677:SF5">
    <property type="entry name" value="TRANSCRIPTIONAL REPRESSOR FRMR"/>
    <property type="match status" value="1"/>
</dbReference>
<evidence type="ECO:0000313" key="2">
    <source>
        <dbReference type="Proteomes" id="UP000439550"/>
    </source>
</evidence>
<reference evidence="1 2" key="1">
    <citation type="submission" date="2019-10" db="EMBL/GenBank/DDBJ databases">
        <authorList>
            <person name="Dong K."/>
        </authorList>
    </citation>
    <scope>NUCLEOTIDE SEQUENCE [LARGE SCALE GENOMIC DNA]</scope>
    <source>
        <strain evidence="1 2">DSM 28960</strain>
    </source>
</reference>
<dbReference type="Gene3D" id="1.20.58.1000">
    <property type="entry name" value="Metal-sensitive repressor, helix protomer"/>
    <property type="match status" value="1"/>
</dbReference>
<dbReference type="RefSeq" id="WP_153497221.1">
    <property type="nucleotide sequence ID" value="NZ_CAXYUY010000024.1"/>
</dbReference>
<dbReference type="EMBL" id="WITJ01000024">
    <property type="protein sequence ID" value="MQW40597.1"/>
    <property type="molecule type" value="Genomic_DNA"/>
</dbReference>
<dbReference type="AlphaFoldDB" id="A0A7X2D2L7"/>
<dbReference type="GO" id="GO:0046872">
    <property type="term" value="F:metal ion binding"/>
    <property type="evidence" value="ECO:0007669"/>
    <property type="project" value="InterPro"/>
</dbReference>
<dbReference type="CDD" id="cd10155">
    <property type="entry name" value="BsYrkD-like_DUF156"/>
    <property type="match status" value="1"/>
</dbReference>
<accession>A0A7X2D2L7</accession>
<name>A0A7X2D2L7_9LACT</name>
<organism evidence="1 2">
    <name type="scientific">Lactococcus hircilactis</name>
    <dbReference type="NCBI Taxonomy" id="1494462"/>
    <lineage>
        <taxon>Bacteria</taxon>
        <taxon>Bacillati</taxon>
        <taxon>Bacillota</taxon>
        <taxon>Bacilli</taxon>
        <taxon>Lactobacillales</taxon>
        <taxon>Streptococcaceae</taxon>
        <taxon>Lactococcus</taxon>
    </lineage>
</organism>
<proteinExistence type="predicted"/>
<sequence>MENYDKKMMNRLKRADGQLHAVIRMMEENKDCFTVVTQLTAARSGLDNLIGLIVAENLKTCLSSHESELEKEEKINQAIQMIIKK</sequence>
<gene>
    <name evidence="1" type="ORF">GHI93_11800</name>
</gene>
<dbReference type="GO" id="GO:0045892">
    <property type="term" value="P:negative regulation of DNA-templated transcription"/>
    <property type="evidence" value="ECO:0007669"/>
    <property type="project" value="UniProtKB-ARBA"/>
</dbReference>
<comment type="caution">
    <text evidence="1">The sequence shown here is derived from an EMBL/GenBank/DDBJ whole genome shotgun (WGS) entry which is preliminary data.</text>
</comment>
<dbReference type="Pfam" id="PF02583">
    <property type="entry name" value="Trns_repr_metal"/>
    <property type="match status" value="1"/>
</dbReference>
<dbReference type="InterPro" id="IPR003735">
    <property type="entry name" value="Metal_Tscrpt_repr"/>
</dbReference>
<dbReference type="InterPro" id="IPR038390">
    <property type="entry name" value="Metal_Tscrpt_repr_sf"/>
</dbReference>
<dbReference type="Proteomes" id="UP000439550">
    <property type="component" value="Unassembled WGS sequence"/>
</dbReference>